<keyword evidence="13" id="KW-0963">Cytoplasm</keyword>
<dbReference type="STRING" id="207954.MED92_12456"/>
<evidence type="ECO:0000313" key="16">
    <source>
        <dbReference type="EMBL" id="PIE24257.1"/>
    </source>
</evidence>
<comment type="subcellular location">
    <subcellularLocation>
        <location evidence="13">Cytoplasm</location>
    </subcellularLocation>
</comment>
<dbReference type="CDD" id="cd02196">
    <property type="entry name" value="PurM"/>
    <property type="match status" value="1"/>
</dbReference>
<evidence type="ECO:0000256" key="4">
    <source>
        <dbReference type="ARBA" id="ARBA00020367"/>
    </source>
</evidence>
<dbReference type="InterPro" id="IPR004733">
    <property type="entry name" value="PurM_cligase"/>
</dbReference>
<accession>A0A2G6JLF4</accession>
<evidence type="ECO:0000256" key="12">
    <source>
        <dbReference type="ARBA" id="ARBA00049057"/>
    </source>
</evidence>
<evidence type="ECO:0000259" key="14">
    <source>
        <dbReference type="Pfam" id="PF00586"/>
    </source>
</evidence>
<dbReference type="FunFam" id="3.30.1330.10:FF:000001">
    <property type="entry name" value="Phosphoribosylformylglycinamidine cyclo-ligase"/>
    <property type="match status" value="1"/>
</dbReference>
<proteinExistence type="inferred from homology"/>
<sequence>MSNGSENNSLSYKDAGVDIDAGNALVDRIKGVAKSTSRPEVMGGLGGFGALCRIPEGYRKPVLVSGTDGVGTKLRLAMDLGKHDTIGIDLVAMCVNDLVVAGAEPLLFLDYYATGKLNIDTAADVVTGIGKGCELAGAALVGGETAEMPGMYEGEDYDLAGFCTGVVEEDEIIDGSNVKVGDTLIGLASSGPHSNGYSLIRKIIEVSGAELDQDMDGQPLADALMAPTRIYVKSLLKLIKESQVNALSHITGGGLLENIPRVLPNSAKAVIDTQSWKMPAVFNWLQQQGNVAAAEMYRTFNCGVGMVIAVPHEKQEEALQLLADAGEDAWVIGSIAAADGTEQVELTGQGA</sequence>
<dbReference type="Pfam" id="PF00586">
    <property type="entry name" value="AIRS"/>
    <property type="match status" value="1"/>
</dbReference>
<gene>
    <name evidence="13" type="primary">purM</name>
    <name evidence="16" type="ORF">CSA60_03355</name>
</gene>
<dbReference type="Gene3D" id="3.90.650.10">
    <property type="entry name" value="PurM-like C-terminal domain"/>
    <property type="match status" value="1"/>
</dbReference>
<reference evidence="16 17" key="1">
    <citation type="submission" date="2017-10" db="EMBL/GenBank/DDBJ databases">
        <title>Novel microbial diversity and functional potential in the marine mammal oral microbiome.</title>
        <authorList>
            <person name="Dudek N.K."/>
            <person name="Sun C.L."/>
            <person name="Burstein D."/>
            <person name="Kantor R.S."/>
            <person name="Aliaga Goltsman D.S."/>
            <person name="Bik E.M."/>
            <person name="Thomas B.C."/>
            <person name="Banfield J.F."/>
            <person name="Relman D.A."/>
        </authorList>
    </citation>
    <scope>NUCLEOTIDE SEQUENCE [LARGE SCALE GENOMIC DNA]</scope>
    <source>
        <strain evidence="16">DOLJORAL78_47_21</strain>
    </source>
</reference>
<dbReference type="NCBIfam" id="TIGR00878">
    <property type="entry name" value="purM"/>
    <property type="match status" value="1"/>
</dbReference>
<dbReference type="InterPro" id="IPR036921">
    <property type="entry name" value="PurM-like_N_sf"/>
</dbReference>
<dbReference type="UniPathway" id="UPA00074">
    <property type="reaction ID" value="UER00129"/>
</dbReference>
<comment type="pathway">
    <text evidence="1 13">Purine metabolism; IMP biosynthesis via de novo pathway; 5-amino-1-(5-phospho-D-ribosyl)imidazole from N(2)-formyl-N(1)-(5-phospho-D-ribosyl)glycinamide: step 2/2.</text>
</comment>
<comment type="catalytic activity">
    <reaction evidence="12 13">
        <text>2-formamido-N(1)-(5-O-phospho-beta-D-ribosyl)acetamidine + ATP = 5-amino-1-(5-phospho-beta-D-ribosyl)imidazole + ADP + phosphate + H(+)</text>
        <dbReference type="Rhea" id="RHEA:23032"/>
        <dbReference type="ChEBI" id="CHEBI:15378"/>
        <dbReference type="ChEBI" id="CHEBI:30616"/>
        <dbReference type="ChEBI" id="CHEBI:43474"/>
        <dbReference type="ChEBI" id="CHEBI:137981"/>
        <dbReference type="ChEBI" id="CHEBI:147287"/>
        <dbReference type="ChEBI" id="CHEBI:456216"/>
        <dbReference type="EC" id="6.3.3.1"/>
    </reaction>
</comment>
<dbReference type="EC" id="6.3.3.1" evidence="3 13"/>
<name>A0A2G6JLF4_NEPCE</name>
<dbReference type="Proteomes" id="UP000243469">
    <property type="component" value="Unassembled WGS sequence"/>
</dbReference>
<dbReference type="AlphaFoldDB" id="A0A2G6JLF4"/>
<dbReference type="HAMAP" id="MF_00741">
    <property type="entry name" value="AIRS"/>
    <property type="match status" value="1"/>
</dbReference>
<evidence type="ECO:0000256" key="13">
    <source>
        <dbReference type="HAMAP-Rule" id="MF_00741"/>
    </source>
</evidence>
<dbReference type="InterPro" id="IPR036676">
    <property type="entry name" value="PurM-like_C_sf"/>
</dbReference>
<evidence type="ECO:0000256" key="6">
    <source>
        <dbReference type="ARBA" id="ARBA00022741"/>
    </source>
</evidence>
<evidence type="ECO:0000256" key="5">
    <source>
        <dbReference type="ARBA" id="ARBA00022598"/>
    </source>
</evidence>
<evidence type="ECO:0000256" key="7">
    <source>
        <dbReference type="ARBA" id="ARBA00022755"/>
    </source>
</evidence>
<evidence type="ECO:0000313" key="17">
    <source>
        <dbReference type="Proteomes" id="UP000243469"/>
    </source>
</evidence>
<dbReference type="Gene3D" id="3.30.1330.10">
    <property type="entry name" value="PurM-like, N-terminal domain"/>
    <property type="match status" value="1"/>
</dbReference>
<dbReference type="PANTHER" id="PTHR10520:SF12">
    <property type="entry name" value="TRIFUNCTIONAL PURINE BIOSYNTHETIC PROTEIN ADENOSINE-3"/>
    <property type="match status" value="1"/>
</dbReference>
<evidence type="ECO:0000256" key="2">
    <source>
        <dbReference type="ARBA" id="ARBA00010280"/>
    </source>
</evidence>
<keyword evidence="7 13" id="KW-0658">Purine biosynthesis</keyword>
<protein>
    <recommendedName>
        <fullName evidence="4 13">Phosphoribosylformylglycinamidine cyclo-ligase</fullName>
        <ecNumber evidence="3 13">6.3.3.1</ecNumber>
    </recommendedName>
    <alternativeName>
        <fullName evidence="10 13">AIR synthase</fullName>
    </alternativeName>
    <alternativeName>
        <fullName evidence="11 13">AIRS</fullName>
    </alternativeName>
    <alternativeName>
        <fullName evidence="9 13">Phosphoribosyl-aminoimidazole synthetase</fullName>
    </alternativeName>
</protein>
<evidence type="ECO:0000256" key="11">
    <source>
        <dbReference type="ARBA" id="ARBA00033093"/>
    </source>
</evidence>
<dbReference type="SUPFAM" id="SSF56042">
    <property type="entry name" value="PurM C-terminal domain-like"/>
    <property type="match status" value="1"/>
</dbReference>
<keyword evidence="8 13" id="KW-0067">ATP-binding</keyword>
<dbReference type="InterPro" id="IPR016188">
    <property type="entry name" value="PurM-like_N"/>
</dbReference>
<organism evidence="16 17">
    <name type="scientific">Neptuniibacter caesariensis</name>
    <dbReference type="NCBI Taxonomy" id="207954"/>
    <lineage>
        <taxon>Bacteria</taxon>
        <taxon>Pseudomonadati</taxon>
        <taxon>Pseudomonadota</taxon>
        <taxon>Gammaproteobacteria</taxon>
        <taxon>Oceanospirillales</taxon>
        <taxon>Oceanospirillaceae</taxon>
        <taxon>Neptuniibacter</taxon>
    </lineage>
</organism>
<evidence type="ECO:0000256" key="1">
    <source>
        <dbReference type="ARBA" id="ARBA00004686"/>
    </source>
</evidence>
<dbReference type="GO" id="GO:0005524">
    <property type="term" value="F:ATP binding"/>
    <property type="evidence" value="ECO:0007669"/>
    <property type="project" value="UniProtKB-KW"/>
</dbReference>
<evidence type="ECO:0000256" key="3">
    <source>
        <dbReference type="ARBA" id="ARBA00013047"/>
    </source>
</evidence>
<keyword evidence="5 13" id="KW-0436">Ligase</keyword>
<evidence type="ECO:0000259" key="15">
    <source>
        <dbReference type="Pfam" id="PF02769"/>
    </source>
</evidence>
<dbReference type="Pfam" id="PF02769">
    <property type="entry name" value="AIRS_C"/>
    <property type="match status" value="1"/>
</dbReference>
<feature type="domain" description="PurM-like N-terminal" evidence="14">
    <location>
        <begin position="62"/>
        <end position="167"/>
    </location>
</feature>
<evidence type="ECO:0000256" key="10">
    <source>
        <dbReference type="ARBA" id="ARBA00032931"/>
    </source>
</evidence>
<evidence type="ECO:0000256" key="9">
    <source>
        <dbReference type="ARBA" id="ARBA00031908"/>
    </source>
</evidence>
<dbReference type="EMBL" id="PDSH01000017">
    <property type="protein sequence ID" value="PIE24257.1"/>
    <property type="molecule type" value="Genomic_DNA"/>
</dbReference>
<dbReference type="PANTHER" id="PTHR10520">
    <property type="entry name" value="TRIFUNCTIONAL PURINE BIOSYNTHETIC PROTEIN ADENOSINE-3-RELATED"/>
    <property type="match status" value="1"/>
</dbReference>
<dbReference type="GO" id="GO:0005829">
    <property type="term" value="C:cytosol"/>
    <property type="evidence" value="ECO:0007669"/>
    <property type="project" value="TreeGrafter"/>
</dbReference>
<comment type="similarity">
    <text evidence="2 13">Belongs to the AIR synthase family.</text>
</comment>
<dbReference type="GO" id="GO:0006189">
    <property type="term" value="P:'de novo' IMP biosynthetic process"/>
    <property type="evidence" value="ECO:0007669"/>
    <property type="project" value="UniProtKB-UniRule"/>
</dbReference>
<keyword evidence="6 13" id="KW-0547">Nucleotide-binding</keyword>
<dbReference type="FunFam" id="3.90.650.10:FF:000001">
    <property type="entry name" value="Phosphoribosylformylglycinamidine cyclo-ligase"/>
    <property type="match status" value="1"/>
</dbReference>
<dbReference type="GO" id="GO:0046084">
    <property type="term" value="P:adenine biosynthetic process"/>
    <property type="evidence" value="ECO:0007669"/>
    <property type="project" value="TreeGrafter"/>
</dbReference>
<dbReference type="SUPFAM" id="SSF55326">
    <property type="entry name" value="PurM N-terminal domain-like"/>
    <property type="match status" value="1"/>
</dbReference>
<dbReference type="GO" id="GO:0004641">
    <property type="term" value="F:phosphoribosylformylglycinamidine cyclo-ligase activity"/>
    <property type="evidence" value="ECO:0007669"/>
    <property type="project" value="UniProtKB-UniRule"/>
</dbReference>
<dbReference type="GO" id="GO:0004637">
    <property type="term" value="F:phosphoribosylamine-glycine ligase activity"/>
    <property type="evidence" value="ECO:0007669"/>
    <property type="project" value="TreeGrafter"/>
</dbReference>
<evidence type="ECO:0000256" key="8">
    <source>
        <dbReference type="ARBA" id="ARBA00022840"/>
    </source>
</evidence>
<comment type="caution">
    <text evidence="16">The sequence shown here is derived from an EMBL/GenBank/DDBJ whole genome shotgun (WGS) entry which is preliminary data.</text>
</comment>
<dbReference type="InterPro" id="IPR010918">
    <property type="entry name" value="PurM-like_C_dom"/>
</dbReference>
<feature type="domain" description="PurM-like C-terminal" evidence="15">
    <location>
        <begin position="179"/>
        <end position="340"/>
    </location>
</feature>